<dbReference type="InterPro" id="IPR043758">
    <property type="entry name" value="DUF5703"/>
</dbReference>
<evidence type="ECO:0000313" key="3">
    <source>
        <dbReference type="Proteomes" id="UP000239485"/>
    </source>
</evidence>
<feature type="region of interest" description="Disordered" evidence="1">
    <location>
        <begin position="1"/>
        <end position="24"/>
    </location>
</feature>
<proteinExistence type="predicted"/>
<accession>A0A2S6IK94</accession>
<dbReference type="AlphaFoldDB" id="A0A2S6IK94"/>
<evidence type="ECO:0000313" key="2">
    <source>
        <dbReference type="EMBL" id="PPK94647.1"/>
    </source>
</evidence>
<gene>
    <name evidence="2" type="ORF">CLV92_107150</name>
</gene>
<protein>
    <submittedName>
        <fullName evidence="2">Uncharacterized protein</fullName>
    </submittedName>
</protein>
<dbReference type="Pfam" id="PF18963">
    <property type="entry name" value="DUF5703"/>
    <property type="match status" value="1"/>
</dbReference>
<feature type="compositionally biased region" description="Basic and acidic residues" evidence="1">
    <location>
        <begin position="10"/>
        <end position="24"/>
    </location>
</feature>
<keyword evidence="3" id="KW-1185">Reference proteome</keyword>
<name>A0A2S6IK94_9ACTN</name>
<reference evidence="2 3" key="1">
    <citation type="submission" date="2018-02" db="EMBL/GenBank/DDBJ databases">
        <title>Genomic Encyclopedia of Archaeal and Bacterial Type Strains, Phase II (KMG-II): from individual species to whole genera.</title>
        <authorList>
            <person name="Goeker M."/>
        </authorList>
    </citation>
    <scope>NUCLEOTIDE SEQUENCE [LARGE SCALE GENOMIC DNA]</scope>
    <source>
        <strain evidence="2 3">DSM 22857</strain>
    </source>
</reference>
<dbReference type="Proteomes" id="UP000239485">
    <property type="component" value="Unassembled WGS sequence"/>
</dbReference>
<organism evidence="2 3">
    <name type="scientific">Kineococcus xinjiangensis</name>
    <dbReference type="NCBI Taxonomy" id="512762"/>
    <lineage>
        <taxon>Bacteria</taxon>
        <taxon>Bacillati</taxon>
        <taxon>Actinomycetota</taxon>
        <taxon>Actinomycetes</taxon>
        <taxon>Kineosporiales</taxon>
        <taxon>Kineosporiaceae</taxon>
        <taxon>Kineococcus</taxon>
    </lineage>
</organism>
<evidence type="ECO:0000256" key="1">
    <source>
        <dbReference type="SAM" id="MobiDB-lite"/>
    </source>
</evidence>
<sequence length="81" mass="9602">MGPMATPAQRRHEGQPATPDPDRYEYRLLTFPRTTSRAEARRLLTEHADYGRWELDRVRLTFGGVRRVRLRRKIIRVVRTA</sequence>
<comment type="caution">
    <text evidence="2">The sequence shown here is derived from an EMBL/GenBank/DDBJ whole genome shotgun (WGS) entry which is preliminary data.</text>
</comment>
<dbReference type="EMBL" id="PTJD01000007">
    <property type="protein sequence ID" value="PPK94647.1"/>
    <property type="molecule type" value="Genomic_DNA"/>
</dbReference>